<accession>A0A5M9ZFS1</accession>
<sequence length="127" mass="13276">MIERIESRRESFPDLIRDGAAAGRPVRLETAMTVISRTLLTAVILTQLAVLPFVLPARTADGCVADAVGDGWAATSCGSFAPGPGVRLEPGRAYRLSVAGPSIPDIGLLPVIVHAEPTLIENAPHAV</sequence>
<name>A0A5M9ZFS1_9BIFI</name>
<dbReference type="AlphaFoldDB" id="A0A5M9ZFS1"/>
<dbReference type="RefSeq" id="WP_150380265.1">
    <property type="nucleotide sequence ID" value="NZ_RZUH01000020.1"/>
</dbReference>
<dbReference type="Proteomes" id="UP000410049">
    <property type="component" value="Unassembled WGS sequence"/>
</dbReference>
<evidence type="ECO:0000313" key="2">
    <source>
        <dbReference type="Proteomes" id="UP000410049"/>
    </source>
</evidence>
<proteinExistence type="predicted"/>
<protein>
    <submittedName>
        <fullName evidence="1">Uncharacterized protein</fullName>
    </submittedName>
</protein>
<dbReference type="EMBL" id="RZUH01000020">
    <property type="protein sequence ID" value="KAA8825100.1"/>
    <property type="molecule type" value="Genomic_DNA"/>
</dbReference>
<reference evidence="1 2" key="1">
    <citation type="journal article" date="2019" name="Syst. Appl. Microbiol.">
        <title>Characterization of Bifidobacterium species in feaces of the Egyptian fruit bat: Description of B. vespertilionis sp. nov. and B. rousetti sp. nov.</title>
        <authorList>
            <person name="Modesto M."/>
            <person name="Satti M."/>
            <person name="Watanabe K."/>
            <person name="Puglisi E."/>
            <person name="Morelli L."/>
            <person name="Huang C.-H."/>
            <person name="Liou J.-S."/>
            <person name="Miyashita M."/>
            <person name="Tamura T."/>
            <person name="Saito S."/>
            <person name="Mori K."/>
            <person name="Huang L."/>
            <person name="Sciavilla P."/>
            <person name="Sandri C."/>
            <person name="Spiezio C."/>
            <person name="Vitali F."/>
            <person name="Cavalieri D."/>
            <person name="Perpetuini G."/>
            <person name="Tofalo R."/>
            <person name="Bonetti A."/>
            <person name="Arita M."/>
            <person name="Mattarelli P."/>
        </authorList>
    </citation>
    <scope>NUCLEOTIDE SEQUENCE [LARGE SCALE GENOMIC DNA]</scope>
    <source>
        <strain evidence="1 2">RST17</strain>
    </source>
</reference>
<evidence type="ECO:0000313" key="1">
    <source>
        <dbReference type="EMBL" id="KAA8825100.1"/>
    </source>
</evidence>
<comment type="caution">
    <text evidence="1">The sequence shown here is derived from an EMBL/GenBank/DDBJ whole genome shotgun (WGS) entry which is preliminary data.</text>
</comment>
<organism evidence="1 2">
    <name type="scientific">Bifidobacterium myosotis</name>
    <dbReference type="NCBI Taxonomy" id="1630166"/>
    <lineage>
        <taxon>Bacteria</taxon>
        <taxon>Bacillati</taxon>
        <taxon>Actinomycetota</taxon>
        <taxon>Actinomycetes</taxon>
        <taxon>Bifidobacteriales</taxon>
        <taxon>Bifidobacteriaceae</taxon>
        <taxon>Bifidobacterium</taxon>
    </lineage>
</organism>
<gene>
    <name evidence="1" type="ORF">EMO91_12795</name>
</gene>